<proteinExistence type="predicted"/>
<dbReference type="AlphaFoldDB" id="A0A4R2RI78"/>
<evidence type="ECO:0000313" key="1">
    <source>
        <dbReference type="EMBL" id="TCP62524.1"/>
    </source>
</evidence>
<evidence type="ECO:0000313" key="2">
    <source>
        <dbReference type="Proteomes" id="UP000294813"/>
    </source>
</evidence>
<dbReference type="InterPro" id="IPR024411">
    <property type="entry name" value="Tail_terminator_phage"/>
</dbReference>
<evidence type="ECO:0008006" key="3">
    <source>
        <dbReference type="Google" id="ProtNLM"/>
    </source>
</evidence>
<name>A0A4R2RI78_9FIRM</name>
<gene>
    <name evidence="1" type="ORF">EDD73_12122</name>
</gene>
<dbReference type="Pfam" id="PF12691">
    <property type="entry name" value="Phage_tail_terminator_6"/>
    <property type="match status" value="1"/>
</dbReference>
<sequence length="123" mass="13422">MRLMELIEYIGPAIDLPLFANTFPATAGPNCGVVKVTGGRPVDDRANVGRPTFQILVRGTAPALADSKAWEIYDLLNGKRDFNVGNTHVIFCIAQQAAPLFLGTDETGRVLYSLNFETLIEQL</sequence>
<protein>
    <recommendedName>
        <fullName evidence="3">Minor capsid protein</fullName>
    </recommendedName>
</protein>
<keyword evidence="2" id="KW-1185">Reference proteome</keyword>
<dbReference type="OrthoDB" id="2989795at2"/>
<organism evidence="1 2">
    <name type="scientific">Heliophilum fasciatum</name>
    <dbReference type="NCBI Taxonomy" id="35700"/>
    <lineage>
        <taxon>Bacteria</taxon>
        <taxon>Bacillati</taxon>
        <taxon>Bacillota</taxon>
        <taxon>Clostridia</taxon>
        <taxon>Eubacteriales</taxon>
        <taxon>Heliobacteriaceae</taxon>
        <taxon>Heliophilum</taxon>
    </lineage>
</organism>
<accession>A0A4R2RI78</accession>
<comment type="caution">
    <text evidence="1">The sequence shown here is derived from an EMBL/GenBank/DDBJ whole genome shotgun (WGS) entry which is preliminary data.</text>
</comment>
<dbReference type="Proteomes" id="UP000294813">
    <property type="component" value="Unassembled WGS sequence"/>
</dbReference>
<dbReference type="EMBL" id="SLXT01000021">
    <property type="protein sequence ID" value="TCP62524.1"/>
    <property type="molecule type" value="Genomic_DNA"/>
</dbReference>
<reference evidence="1 2" key="1">
    <citation type="submission" date="2019-03" db="EMBL/GenBank/DDBJ databases">
        <title>Genomic Encyclopedia of Type Strains, Phase IV (KMG-IV): sequencing the most valuable type-strain genomes for metagenomic binning, comparative biology and taxonomic classification.</title>
        <authorList>
            <person name="Goeker M."/>
        </authorList>
    </citation>
    <scope>NUCLEOTIDE SEQUENCE [LARGE SCALE GENOMIC DNA]</scope>
    <source>
        <strain evidence="1 2">DSM 11170</strain>
    </source>
</reference>